<dbReference type="STRING" id="1156417.Y919_12385"/>
<feature type="domain" description="Flavodoxin-like" evidence="1">
    <location>
        <begin position="3"/>
        <end position="152"/>
    </location>
</feature>
<dbReference type="RefSeq" id="WP_035165273.1">
    <property type="nucleotide sequence ID" value="NZ_AZTB01000134.1"/>
</dbReference>
<comment type="caution">
    <text evidence="2">The sequence shown here is derived from an EMBL/GenBank/DDBJ whole genome shotgun (WGS) entry which is preliminary data.</text>
</comment>
<dbReference type="PANTHER" id="PTHR30546:SF23">
    <property type="entry name" value="FLAVOPROTEIN-LIKE PROTEIN YCP4-RELATED"/>
    <property type="match status" value="1"/>
</dbReference>
<evidence type="ECO:0000313" key="2">
    <source>
        <dbReference type="EMBL" id="KGG79406.1"/>
    </source>
</evidence>
<name>A0A096DJE6_9FIRM</name>
<dbReference type="InterPro" id="IPR001226">
    <property type="entry name" value="Flavodoxin_CS"/>
</dbReference>
<dbReference type="InterPro" id="IPR029039">
    <property type="entry name" value="Flavoprotein-like_sf"/>
</dbReference>
<dbReference type="EMBL" id="AZTB01000134">
    <property type="protein sequence ID" value="KGG79406.1"/>
    <property type="molecule type" value="Genomic_DNA"/>
</dbReference>
<dbReference type="SUPFAM" id="SSF52218">
    <property type="entry name" value="Flavoproteins"/>
    <property type="match status" value="1"/>
</dbReference>
<organism evidence="2 3">
    <name type="scientific">Caloranaerobacter azorensis H53214</name>
    <dbReference type="NCBI Taxonomy" id="1156417"/>
    <lineage>
        <taxon>Bacteria</taxon>
        <taxon>Bacillati</taxon>
        <taxon>Bacillota</taxon>
        <taxon>Tissierellia</taxon>
        <taxon>Tissierellales</taxon>
        <taxon>Thermohalobacteraceae</taxon>
        <taxon>Caloranaerobacter</taxon>
    </lineage>
</organism>
<reference evidence="2 3" key="1">
    <citation type="submission" date="2013-12" db="EMBL/GenBank/DDBJ databases">
        <title>Draft genome sequence of Caloranaerobacter sp. H53214.</title>
        <authorList>
            <person name="Jiang L.J."/>
            <person name="Shao Z.Z."/>
            <person name="Long M.N."/>
        </authorList>
    </citation>
    <scope>NUCLEOTIDE SEQUENCE [LARGE SCALE GENOMIC DNA]</scope>
    <source>
        <strain evidence="2 3">H53214</strain>
    </source>
</reference>
<dbReference type="Gene3D" id="3.40.50.360">
    <property type="match status" value="1"/>
</dbReference>
<sequence>MKIAIIYHSETGNTQKVASLIAEGVKKVEDIEAKCMSIDDIDKAFVEEAKVVFFGTPTYGGSYSWQMKKWLDTCKIKLAGKIGCVFATENYLGGGADNAELALISQLLVKGMFVYSVGAGDGKPYTHFGAVCIKDGNEEQKERVLIFAERVAKNVKKLLKDIH</sequence>
<dbReference type="GO" id="GO:0003955">
    <property type="term" value="F:NAD(P)H dehydrogenase (quinone) activity"/>
    <property type="evidence" value="ECO:0007669"/>
    <property type="project" value="TreeGrafter"/>
</dbReference>
<dbReference type="Proteomes" id="UP000029622">
    <property type="component" value="Unassembled WGS sequence"/>
</dbReference>
<dbReference type="GO" id="GO:0009055">
    <property type="term" value="F:electron transfer activity"/>
    <property type="evidence" value="ECO:0007669"/>
    <property type="project" value="InterPro"/>
</dbReference>
<dbReference type="PROSITE" id="PS50902">
    <property type="entry name" value="FLAVODOXIN_LIKE"/>
    <property type="match status" value="1"/>
</dbReference>
<dbReference type="PROSITE" id="PS00201">
    <property type="entry name" value="FLAVODOXIN"/>
    <property type="match status" value="1"/>
</dbReference>
<dbReference type="InterPro" id="IPR008254">
    <property type="entry name" value="Flavodoxin/NO_synth"/>
</dbReference>
<dbReference type="PANTHER" id="PTHR30546">
    <property type="entry name" value="FLAVODOXIN-RELATED PROTEIN WRBA-RELATED"/>
    <property type="match status" value="1"/>
</dbReference>
<dbReference type="AlphaFoldDB" id="A0A096DJE6"/>
<dbReference type="Pfam" id="PF00258">
    <property type="entry name" value="Flavodoxin_1"/>
    <property type="match status" value="1"/>
</dbReference>
<dbReference type="GO" id="GO:0010181">
    <property type="term" value="F:FMN binding"/>
    <property type="evidence" value="ECO:0007669"/>
    <property type="project" value="InterPro"/>
</dbReference>
<dbReference type="GO" id="GO:0016020">
    <property type="term" value="C:membrane"/>
    <property type="evidence" value="ECO:0007669"/>
    <property type="project" value="TreeGrafter"/>
</dbReference>
<proteinExistence type="predicted"/>
<gene>
    <name evidence="2" type="ORF">Y919_12385</name>
</gene>
<protein>
    <submittedName>
        <fullName evidence="2">Flavodoxin</fullName>
    </submittedName>
</protein>
<accession>A0A096DJE6</accession>
<evidence type="ECO:0000313" key="3">
    <source>
        <dbReference type="Proteomes" id="UP000029622"/>
    </source>
</evidence>
<evidence type="ECO:0000259" key="1">
    <source>
        <dbReference type="PROSITE" id="PS50902"/>
    </source>
</evidence>